<dbReference type="AlphaFoldDB" id="A0A563EYA4"/>
<evidence type="ECO:0000313" key="4">
    <source>
        <dbReference type="Proteomes" id="UP000316639"/>
    </source>
</evidence>
<protein>
    <submittedName>
        <fullName evidence="3">Uncharacterized protein</fullName>
    </submittedName>
</protein>
<gene>
    <name evidence="3" type="ORF">FKR81_09340</name>
</gene>
<keyword evidence="2" id="KW-0472">Membrane</keyword>
<accession>A0A563EYA4</accession>
<feature type="transmembrane region" description="Helical" evidence="2">
    <location>
        <begin position="139"/>
        <end position="160"/>
    </location>
</feature>
<keyword evidence="4" id="KW-1185">Reference proteome</keyword>
<keyword evidence="2" id="KW-1133">Transmembrane helix</keyword>
<evidence type="ECO:0000256" key="2">
    <source>
        <dbReference type="SAM" id="Phobius"/>
    </source>
</evidence>
<dbReference type="EMBL" id="VOBR01000005">
    <property type="protein sequence ID" value="TWP52518.1"/>
    <property type="molecule type" value="Genomic_DNA"/>
</dbReference>
<sequence length="210" mass="21720">MSTVLYAQRTVERYAAAPDETSKPALVLDSVAALVPAEVLAAHALIVPMLTEKATTPQGEVVTIISGTNAATLSWVFWALLALASGVFLVGRMGRSAFGSGDVLRVLIPPAAFVCWTMLQQSTVFDGAFPSVDTGARNAGAVLGAIALGVLAGVLAYTAAQTDPNAPVDAPAHALTRHALVEAPTETTLNGHLPEEPVEEDSRPLVTAQP</sequence>
<evidence type="ECO:0000256" key="1">
    <source>
        <dbReference type="SAM" id="MobiDB-lite"/>
    </source>
</evidence>
<dbReference type="RefSeq" id="WP_146350574.1">
    <property type="nucleotide sequence ID" value="NZ_VOBR01000005.1"/>
</dbReference>
<feature type="transmembrane region" description="Helical" evidence="2">
    <location>
        <begin position="70"/>
        <end position="91"/>
    </location>
</feature>
<evidence type="ECO:0000313" key="3">
    <source>
        <dbReference type="EMBL" id="TWP52518.1"/>
    </source>
</evidence>
<name>A0A563EYA4_9PSEU</name>
<dbReference type="Proteomes" id="UP000316639">
    <property type="component" value="Unassembled WGS sequence"/>
</dbReference>
<feature type="region of interest" description="Disordered" evidence="1">
    <location>
        <begin position="186"/>
        <end position="210"/>
    </location>
</feature>
<proteinExistence type="predicted"/>
<comment type="caution">
    <text evidence="3">The sequence shown here is derived from an EMBL/GenBank/DDBJ whole genome shotgun (WGS) entry which is preliminary data.</text>
</comment>
<reference evidence="3 4" key="1">
    <citation type="submission" date="2019-07" db="EMBL/GenBank/DDBJ databases">
        <title>Lentzea xizangensis sp. nov., isolated from Qinghai-Tibetan Plateau Soils.</title>
        <authorList>
            <person name="Huang J."/>
        </authorList>
    </citation>
    <scope>NUCLEOTIDE SEQUENCE [LARGE SCALE GENOMIC DNA]</scope>
    <source>
        <strain evidence="3 4">FXJ1.1311</strain>
    </source>
</reference>
<feature type="transmembrane region" description="Helical" evidence="2">
    <location>
        <begin position="103"/>
        <end position="119"/>
    </location>
</feature>
<keyword evidence="2" id="KW-0812">Transmembrane</keyword>
<organism evidence="3 4">
    <name type="scientific">Lentzea tibetensis</name>
    <dbReference type="NCBI Taxonomy" id="2591470"/>
    <lineage>
        <taxon>Bacteria</taxon>
        <taxon>Bacillati</taxon>
        <taxon>Actinomycetota</taxon>
        <taxon>Actinomycetes</taxon>
        <taxon>Pseudonocardiales</taxon>
        <taxon>Pseudonocardiaceae</taxon>
        <taxon>Lentzea</taxon>
    </lineage>
</organism>
<dbReference type="OrthoDB" id="9814295at2"/>